<dbReference type="PROSITE" id="PS52015">
    <property type="entry name" value="TONB_CTD"/>
    <property type="match status" value="1"/>
</dbReference>
<sequence length="272" mass="27778">MRVAAAAALFLHAAALALILPTGVLRRGADVAGEAPGIPVVLSPGGGEEAEDVEGVPPDPRDAHRAPEARESAPPAAMAHDASAEAAMDQAASAEATVEAVAETAARTPAETLPPPHEEAATAAPTASTLPLPPPPPPEPPPRRAEARRSGQSPGATAPAASAWSRAAEESAGFGAAALALDTRPATVGRRVDPVVPLEARQRRIEGTVVLAVTVSAAGTPSAVDVLRSSGHLLLDRAAQEALWQWRFDPARRGGVPVEEQVAIPITFRIID</sequence>
<keyword evidence="8" id="KW-1133">Transmembrane helix</keyword>
<keyword evidence="5" id="KW-0997">Cell inner membrane</keyword>
<organism evidence="12 13">
    <name type="scientific">Elioraea tepida</name>
    <dbReference type="NCBI Taxonomy" id="2843330"/>
    <lineage>
        <taxon>Bacteria</taxon>
        <taxon>Pseudomonadati</taxon>
        <taxon>Pseudomonadota</taxon>
        <taxon>Alphaproteobacteria</taxon>
        <taxon>Acetobacterales</taxon>
        <taxon>Elioraeaceae</taxon>
        <taxon>Elioraea</taxon>
    </lineage>
</organism>
<feature type="compositionally biased region" description="Pro residues" evidence="10">
    <location>
        <begin position="131"/>
        <end position="140"/>
    </location>
</feature>
<dbReference type="PANTHER" id="PTHR33446:SF2">
    <property type="entry name" value="PROTEIN TONB"/>
    <property type="match status" value="1"/>
</dbReference>
<protein>
    <submittedName>
        <fullName evidence="12">TonB family protein</fullName>
    </submittedName>
</protein>
<feature type="compositionally biased region" description="Low complexity" evidence="10">
    <location>
        <begin position="72"/>
        <end position="111"/>
    </location>
</feature>
<dbReference type="GO" id="GO:0031992">
    <property type="term" value="F:energy transducer activity"/>
    <property type="evidence" value="ECO:0007669"/>
    <property type="project" value="TreeGrafter"/>
</dbReference>
<dbReference type="PANTHER" id="PTHR33446">
    <property type="entry name" value="PROTEIN TONB-RELATED"/>
    <property type="match status" value="1"/>
</dbReference>
<comment type="similarity">
    <text evidence="2">Belongs to the TonB family.</text>
</comment>
<keyword evidence="7" id="KW-0653">Protein transport</keyword>
<keyword evidence="3" id="KW-0813">Transport</keyword>
<evidence type="ECO:0000256" key="4">
    <source>
        <dbReference type="ARBA" id="ARBA00022475"/>
    </source>
</evidence>
<dbReference type="Pfam" id="PF03544">
    <property type="entry name" value="TonB_C"/>
    <property type="match status" value="1"/>
</dbReference>
<dbReference type="InterPro" id="IPR037682">
    <property type="entry name" value="TonB_C"/>
</dbReference>
<gene>
    <name evidence="12" type="ORF">KO353_04365</name>
</gene>
<feature type="compositionally biased region" description="Low complexity" evidence="10">
    <location>
        <begin position="150"/>
        <end position="165"/>
    </location>
</feature>
<dbReference type="Proteomes" id="UP000694001">
    <property type="component" value="Chromosome"/>
</dbReference>
<accession>A0A975U4A2</accession>
<feature type="compositionally biased region" description="Basic and acidic residues" evidence="10">
    <location>
        <begin position="59"/>
        <end position="71"/>
    </location>
</feature>
<dbReference type="EMBL" id="CP076448">
    <property type="protein sequence ID" value="QXM25468.1"/>
    <property type="molecule type" value="Genomic_DNA"/>
</dbReference>
<dbReference type="KEGG" id="elio:KO353_04365"/>
<evidence type="ECO:0000256" key="3">
    <source>
        <dbReference type="ARBA" id="ARBA00022448"/>
    </source>
</evidence>
<dbReference type="AlphaFoldDB" id="A0A975U4A2"/>
<keyword evidence="13" id="KW-1185">Reference proteome</keyword>
<evidence type="ECO:0000256" key="2">
    <source>
        <dbReference type="ARBA" id="ARBA00006555"/>
    </source>
</evidence>
<evidence type="ECO:0000259" key="11">
    <source>
        <dbReference type="PROSITE" id="PS52015"/>
    </source>
</evidence>
<evidence type="ECO:0000256" key="1">
    <source>
        <dbReference type="ARBA" id="ARBA00004383"/>
    </source>
</evidence>
<evidence type="ECO:0000313" key="13">
    <source>
        <dbReference type="Proteomes" id="UP000694001"/>
    </source>
</evidence>
<comment type="subcellular location">
    <subcellularLocation>
        <location evidence="1">Cell inner membrane</location>
        <topology evidence="1">Single-pass membrane protein</topology>
        <orientation evidence="1">Periplasmic side</orientation>
    </subcellularLocation>
</comment>
<dbReference type="GO" id="GO:0015031">
    <property type="term" value="P:protein transport"/>
    <property type="evidence" value="ECO:0007669"/>
    <property type="project" value="UniProtKB-KW"/>
</dbReference>
<keyword evidence="4" id="KW-1003">Cell membrane</keyword>
<feature type="domain" description="TonB C-terminal" evidence="11">
    <location>
        <begin position="181"/>
        <end position="272"/>
    </location>
</feature>
<dbReference type="GO" id="GO:0055085">
    <property type="term" value="P:transmembrane transport"/>
    <property type="evidence" value="ECO:0007669"/>
    <property type="project" value="InterPro"/>
</dbReference>
<proteinExistence type="inferred from homology"/>
<keyword evidence="9" id="KW-0472">Membrane</keyword>
<dbReference type="NCBIfam" id="TIGR01352">
    <property type="entry name" value="tonB_Cterm"/>
    <property type="match status" value="1"/>
</dbReference>
<dbReference type="InterPro" id="IPR051045">
    <property type="entry name" value="TonB-dependent_transducer"/>
</dbReference>
<dbReference type="RefSeq" id="WP_218286524.1">
    <property type="nucleotide sequence ID" value="NZ_CP076448.1"/>
</dbReference>
<feature type="compositionally biased region" description="Low complexity" evidence="10">
    <location>
        <begin position="121"/>
        <end position="130"/>
    </location>
</feature>
<feature type="region of interest" description="Disordered" evidence="10">
    <location>
        <begin position="42"/>
        <end position="165"/>
    </location>
</feature>
<evidence type="ECO:0000256" key="8">
    <source>
        <dbReference type="ARBA" id="ARBA00022989"/>
    </source>
</evidence>
<evidence type="ECO:0000256" key="5">
    <source>
        <dbReference type="ARBA" id="ARBA00022519"/>
    </source>
</evidence>
<keyword evidence="6" id="KW-0812">Transmembrane</keyword>
<name>A0A975U4A2_9PROT</name>
<evidence type="ECO:0000256" key="6">
    <source>
        <dbReference type="ARBA" id="ARBA00022692"/>
    </source>
</evidence>
<evidence type="ECO:0000256" key="9">
    <source>
        <dbReference type="ARBA" id="ARBA00023136"/>
    </source>
</evidence>
<evidence type="ECO:0000313" key="12">
    <source>
        <dbReference type="EMBL" id="QXM25468.1"/>
    </source>
</evidence>
<evidence type="ECO:0000256" key="7">
    <source>
        <dbReference type="ARBA" id="ARBA00022927"/>
    </source>
</evidence>
<dbReference type="InterPro" id="IPR006260">
    <property type="entry name" value="TonB/TolA_C"/>
</dbReference>
<evidence type="ECO:0000256" key="10">
    <source>
        <dbReference type="SAM" id="MobiDB-lite"/>
    </source>
</evidence>
<dbReference type="GO" id="GO:0098797">
    <property type="term" value="C:plasma membrane protein complex"/>
    <property type="evidence" value="ECO:0007669"/>
    <property type="project" value="TreeGrafter"/>
</dbReference>
<reference evidence="12" key="1">
    <citation type="submission" date="2021-06" db="EMBL/GenBank/DDBJ databases">
        <title>Elioraea tepida, sp. nov., a moderately thermophilic aerobic anoxygenic phototrophic bacterium isolated from an alkaline siliceous hot spring mat community in Yellowstone National Park, WY, USA.</title>
        <authorList>
            <person name="Saini M.K."/>
            <person name="Yoshida S."/>
            <person name="Sebastian A."/>
            <person name="Hirose S."/>
            <person name="Hara E."/>
            <person name="Tamaki H."/>
            <person name="Soulier N.T."/>
            <person name="Albert I."/>
            <person name="Hanada S."/>
            <person name="Bryant D.A."/>
            <person name="Tank M."/>
        </authorList>
    </citation>
    <scope>NUCLEOTIDE SEQUENCE</scope>
    <source>
        <strain evidence="12">MS-P2</strain>
    </source>
</reference>